<dbReference type="PANTHER" id="PTHR15020">
    <property type="entry name" value="FLAVIN REDUCTASE-RELATED"/>
    <property type="match status" value="1"/>
</dbReference>
<dbReference type="AlphaFoldDB" id="A0A5J6ZD37"/>
<dbReference type="Proteomes" id="UP000326711">
    <property type="component" value="Chromosome"/>
</dbReference>
<dbReference type="InterPro" id="IPR016040">
    <property type="entry name" value="NAD(P)-bd_dom"/>
</dbReference>
<name>A0A5J6ZD37_9CORY</name>
<reference evidence="3" key="1">
    <citation type="submission" date="2019-10" db="EMBL/GenBank/DDBJ databases">
        <title>Complete genome sequence of Corynebacterium urogenitalis DSM 108747, isolated from the genital tract of a cow.</title>
        <authorList>
            <person name="Ruckert C."/>
            <person name="Ballas P."/>
            <person name="Wagener K."/>
            <person name="Drillich M."/>
            <person name="Kaempfer P."/>
            <person name="Busse H.-J."/>
            <person name="Ehling-Schulz M."/>
        </authorList>
    </citation>
    <scope>NUCLEOTIDE SEQUENCE [LARGE SCALE GENOMIC DNA]</scope>
    <source>
        <strain evidence="3">LMM 1652</strain>
    </source>
</reference>
<evidence type="ECO:0000313" key="2">
    <source>
        <dbReference type="EMBL" id="QFQ02770.1"/>
    </source>
</evidence>
<dbReference type="KEGG" id="cuo:CUROG_07075"/>
<feature type="domain" description="NAD(P)-binding" evidence="1">
    <location>
        <begin position="8"/>
        <end position="195"/>
    </location>
</feature>
<dbReference type="Pfam" id="PF13460">
    <property type="entry name" value="NAD_binding_10"/>
    <property type="match status" value="1"/>
</dbReference>
<dbReference type="CDD" id="cd05243">
    <property type="entry name" value="SDR_a5"/>
    <property type="match status" value="1"/>
</dbReference>
<dbReference type="Gene3D" id="3.40.50.720">
    <property type="entry name" value="NAD(P)-binding Rossmann-like Domain"/>
    <property type="match status" value="1"/>
</dbReference>
<dbReference type="EC" id="4.-.-.-" evidence="2"/>
<gene>
    <name evidence="2" type="primary">yhfK</name>
    <name evidence="2" type="ORF">CUROG_07075</name>
</gene>
<dbReference type="EMBL" id="CP045032">
    <property type="protein sequence ID" value="QFQ02770.1"/>
    <property type="molecule type" value="Genomic_DNA"/>
</dbReference>
<dbReference type="RefSeq" id="WP_151903095.1">
    <property type="nucleotide sequence ID" value="NZ_CP045032.1"/>
</dbReference>
<accession>A0A5J6ZD37</accession>
<evidence type="ECO:0000259" key="1">
    <source>
        <dbReference type="Pfam" id="PF13460"/>
    </source>
</evidence>
<protein>
    <submittedName>
        <fullName evidence="2">Putative sugar epimerase YhfK</fullName>
        <ecNumber evidence="2">4.-.-.-</ecNumber>
    </submittedName>
</protein>
<dbReference type="InterPro" id="IPR036291">
    <property type="entry name" value="NAD(P)-bd_dom_sf"/>
</dbReference>
<keyword evidence="2" id="KW-0456">Lyase</keyword>
<organism evidence="2 3">
    <name type="scientific">Corynebacterium urogenitale</name>
    <dbReference type="NCBI Taxonomy" id="2487892"/>
    <lineage>
        <taxon>Bacteria</taxon>
        <taxon>Bacillati</taxon>
        <taxon>Actinomycetota</taxon>
        <taxon>Actinomycetes</taxon>
        <taxon>Mycobacteriales</taxon>
        <taxon>Corynebacteriaceae</taxon>
        <taxon>Corynebacterium</taxon>
    </lineage>
</organism>
<dbReference type="GO" id="GO:0016829">
    <property type="term" value="F:lyase activity"/>
    <property type="evidence" value="ECO:0007669"/>
    <property type="project" value="UniProtKB-KW"/>
</dbReference>
<keyword evidence="3" id="KW-1185">Reference proteome</keyword>
<proteinExistence type="predicted"/>
<sequence length="221" mass="23213">MSKVMIFGGHGKVALLATPLLREAGHDVTGVIRKQEQVADVEAAGATARVADLETLDTEAIAELIAEQDVLVWSAGAGGGSPERTRAVDYDAAVRTMDAAVKAGIRRYIMVSYFGAGQNHGVPEEHSFYTYAQAKADADDHLRGSQLDWTILGPSELSLEEPTRKIATKQAGADGSEKTSRANVAAMVAAVVDTPSTAGSFIEFTDGATEIKEALAPLIGN</sequence>
<dbReference type="SUPFAM" id="SSF51735">
    <property type="entry name" value="NAD(P)-binding Rossmann-fold domains"/>
    <property type="match status" value="1"/>
</dbReference>
<dbReference type="PANTHER" id="PTHR15020:SF50">
    <property type="entry name" value="UPF0659 PROTEIN YMR090W"/>
    <property type="match status" value="1"/>
</dbReference>
<dbReference type="OrthoDB" id="4248066at2"/>
<evidence type="ECO:0000313" key="3">
    <source>
        <dbReference type="Proteomes" id="UP000326711"/>
    </source>
</evidence>